<evidence type="ECO:0000313" key="1">
    <source>
        <dbReference type="EMBL" id="MBE8721569.1"/>
    </source>
</evidence>
<accession>A0ABR9T9J7</accession>
<evidence type="ECO:0000313" key="2">
    <source>
        <dbReference type="Proteomes" id="UP000618319"/>
    </source>
</evidence>
<name>A0ABR9T9J7_9SPHI</name>
<evidence type="ECO:0008006" key="3">
    <source>
        <dbReference type="Google" id="ProtNLM"/>
    </source>
</evidence>
<keyword evidence="2" id="KW-1185">Reference proteome</keyword>
<gene>
    <name evidence="1" type="ORF">C4F40_12650</name>
</gene>
<sequence>MKQPIDAFQQALLTFHNYDESLWSALRPWSSIKRIRQGSFLPSRSFDAFLVTKGILSLEATDTGNIIHFIGPGCIVPDFYVEESREYHTQQDAILIVLPVNTLTDVHRTHPDLYHLEKDIVREWIRRVLYRQELLDIEKRSRKEKFKKLFPDIPGAIPNVVISSYLAMSREYFGKTGW</sequence>
<dbReference type="EMBL" id="PSKQ01000021">
    <property type="protein sequence ID" value="MBE8721569.1"/>
    <property type="molecule type" value="Genomic_DNA"/>
</dbReference>
<dbReference type="Proteomes" id="UP000618319">
    <property type="component" value="Unassembled WGS sequence"/>
</dbReference>
<protein>
    <recommendedName>
        <fullName evidence="3">Crp/Fnr family transcriptional regulator</fullName>
    </recommendedName>
</protein>
<dbReference type="SUPFAM" id="SSF51206">
    <property type="entry name" value="cAMP-binding domain-like"/>
    <property type="match status" value="1"/>
</dbReference>
<reference evidence="1 2" key="1">
    <citation type="submission" date="2018-02" db="EMBL/GenBank/DDBJ databases">
        <title>Sphingobacterium KA21.</title>
        <authorList>
            <person name="Vasarhelyi B.M."/>
            <person name="Deshmukh S."/>
            <person name="Balint B."/>
            <person name="Kukolya J."/>
        </authorList>
    </citation>
    <scope>NUCLEOTIDE SEQUENCE [LARGE SCALE GENOMIC DNA]</scope>
    <source>
        <strain evidence="1 2">Ka21</strain>
    </source>
</reference>
<comment type="caution">
    <text evidence="1">The sequence shown here is derived from an EMBL/GenBank/DDBJ whole genome shotgun (WGS) entry which is preliminary data.</text>
</comment>
<organism evidence="1 2">
    <name type="scientific">Sphingobacterium pedocola</name>
    <dbReference type="NCBI Taxonomy" id="2082722"/>
    <lineage>
        <taxon>Bacteria</taxon>
        <taxon>Pseudomonadati</taxon>
        <taxon>Bacteroidota</taxon>
        <taxon>Sphingobacteriia</taxon>
        <taxon>Sphingobacteriales</taxon>
        <taxon>Sphingobacteriaceae</taxon>
        <taxon>Sphingobacterium</taxon>
    </lineage>
</organism>
<dbReference type="InterPro" id="IPR018490">
    <property type="entry name" value="cNMP-bd_dom_sf"/>
</dbReference>
<proteinExistence type="predicted"/>